<comment type="caution">
    <text evidence="1">The sequence shown here is derived from an EMBL/GenBank/DDBJ whole genome shotgun (WGS) entry which is preliminary data.</text>
</comment>
<organism evidence="1 2">
    <name type="scientific">Hymenobacter nitidus</name>
    <dbReference type="NCBI Taxonomy" id="2880929"/>
    <lineage>
        <taxon>Bacteria</taxon>
        <taxon>Pseudomonadati</taxon>
        <taxon>Bacteroidota</taxon>
        <taxon>Cytophagia</taxon>
        <taxon>Cytophagales</taxon>
        <taxon>Hymenobacteraceae</taxon>
        <taxon>Hymenobacter</taxon>
    </lineage>
</organism>
<protein>
    <recommendedName>
        <fullName evidence="3">Outer membrane protein beta-barrel domain-containing protein</fullName>
    </recommendedName>
</protein>
<dbReference type="RefSeq" id="WP_226185840.1">
    <property type="nucleotide sequence ID" value="NZ_JAJADQ010000005.1"/>
</dbReference>
<proteinExistence type="predicted"/>
<dbReference type="Proteomes" id="UP001165297">
    <property type="component" value="Unassembled WGS sequence"/>
</dbReference>
<accession>A0ABS8AGF0</accession>
<keyword evidence="2" id="KW-1185">Reference proteome</keyword>
<gene>
    <name evidence="1" type="ORF">LGH70_11890</name>
</gene>
<sequence length="235" mass="24963">MKKITLFFLSALAAHLSYGQKTEVSVHLTSGAAAFRGASAASNATLVQPPAAGVRPYTSNAYGRRPAFSYGVAGQVQRVTADNTLLGVQAGYEVLRSRVQITSVLDRNGTDIKADGHTTLANYGLNAHPFFGHRFDLGDIALDLTAGPEMGLVLRSYEQGSAVSGKGVSYSADQDLSRPTVDARGRLNLTAYYKQVGLSLGYSRGFTDYRGSQEGGMNGVYSQVFRAGLALRLGL</sequence>
<evidence type="ECO:0008006" key="3">
    <source>
        <dbReference type="Google" id="ProtNLM"/>
    </source>
</evidence>
<evidence type="ECO:0000313" key="1">
    <source>
        <dbReference type="EMBL" id="MCB2378290.1"/>
    </source>
</evidence>
<reference evidence="1" key="1">
    <citation type="submission" date="2021-10" db="EMBL/GenBank/DDBJ databases">
        <authorList>
            <person name="Dean J.D."/>
            <person name="Kim M.K."/>
            <person name="Newey C.N."/>
            <person name="Stoker T.S."/>
            <person name="Thompson D.W."/>
            <person name="Grose J.H."/>
        </authorList>
    </citation>
    <scope>NUCLEOTIDE SEQUENCE</scope>
    <source>
        <strain evidence="1">BT635</strain>
    </source>
</reference>
<dbReference type="EMBL" id="JAJADQ010000005">
    <property type="protein sequence ID" value="MCB2378290.1"/>
    <property type="molecule type" value="Genomic_DNA"/>
</dbReference>
<evidence type="ECO:0000313" key="2">
    <source>
        <dbReference type="Proteomes" id="UP001165297"/>
    </source>
</evidence>
<name>A0ABS8AGF0_9BACT</name>